<gene>
    <name evidence="1" type="ORF">AFI02nite_00880</name>
</gene>
<dbReference type="AlphaFoldDB" id="A0A510UBV1"/>
<sequence length="63" mass="7173">MTFIINLDNKKAALIKVKKWKTCLNKREEKSKACGSSCCRLKRVQYMNVIRALKRASSGLLGK</sequence>
<evidence type="ECO:0000313" key="1">
    <source>
        <dbReference type="EMBL" id="GEK12052.1"/>
    </source>
</evidence>
<organism evidence="1 2">
    <name type="scientific">Aliivibrio fischeri</name>
    <name type="common">Vibrio fischeri</name>
    <dbReference type="NCBI Taxonomy" id="668"/>
    <lineage>
        <taxon>Bacteria</taxon>
        <taxon>Pseudomonadati</taxon>
        <taxon>Pseudomonadota</taxon>
        <taxon>Gammaproteobacteria</taxon>
        <taxon>Vibrionales</taxon>
        <taxon>Vibrionaceae</taxon>
        <taxon>Aliivibrio</taxon>
    </lineage>
</organism>
<evidence type="ECO:0000313" key="2">
    <source>
        <dbReference type="Proteomes" id="UP000321787"/>
    </source>
</evidence>
<proteinExistence type="predicted"/>
<dbReference type="Proteomes" id="UP000321787">
    <property type="component" value="Unassembled WGS sequence"/>
</dbReference>
<name>A0A510UBV1_ALIFS</name>
<comment type="caution">
    <text evidence="1">The sequence shown here is derived from an EMBL/GenBank/DDBJ whole genome shotgun (WGS) entry which is preliminary data.</text>
</comment>
<reference evidence="1 2" key="1">
    <citation type="submission" date="2019-07" db="EMBL/GenBank/DDBJ databases">
        <title>Whole genome shotgun sequence of Aliivibrio fischeri NBRC 101058.</title>
        <authorList>
            <person name="Hosoyama A."/>
            <person name="Uohara A."/>
            <person name="Ohji S."/>
            <person name="Ichikawa N."/>
        </authorList>
    </citation>
    <scope>NUCLEOTIDE SEQUENCE [LARGE SCALE GENOMIC DNA]</scope>
    <source>
        <strain evidence="1 2">NBRC 101058</strain>
    </source>
</reference>
<accession>A0A510UBV1</accession>
<protein>
    <submittedName>
        <fullName evidence="1">Uncharacterized protein</fullName>
    </submittedName>
</protein>
<dbReference type="EMBL" id="BJTZ01000001">
    <property type="protein sequence ID" value="GEK12052.1"/>
    <property type="molecule type" value="Genomic_DNA"/>
</dbReference>